<dbReference type="PANTHER" id="PTHR12555">
    <property type="entry name" value="UBIQUITIN FUSION DEGRADATON PROTEIN 1"/>
    <property type="match status" value="1"/>
</dbReference>
<keyword evidence="2" id="KW-0833">Ubl conjugation pathway</keyword>
<dbReference type="InterPro" id="IPR004854">
    <property type="entry name" value="Ufd1-like"/>
</dbReference>
<organism evidence="4">
    <name type="scientific">Chrysotila carterae</name>
    <name type="common">Marine alga</name>
    <name type="synonym">Syracosphaera carterae</name>
    <dbReference type="NCBI Taxonomy" id="13221"/>
    <lineage>
        <taxon>Eukaryota</taxon>
        <taxon>Haptista</taxon>
        <taxon>Haptophyta</taxon>
        <taxon>Prymnesiophyceae</taxon>
        <taxon>Isochrysidales</taxon>
        <taxon>Isochrysidaceae</taxon>
        <taxon>Chrysotila</taxon>
    </lineage>
</organism>
<dbReference type="GO" id="GO:0036503">
    <property type="term" value="P:ERAD pathway"/>
    <property type="evidence" value="ECO:0007669"/>
    <property type="project" value="TreeGrafter"/>
</dbReference>
<evidence type="ECO:0000256" key="1">
    <source>
        <dbReference type="ARBA" id="ARBA00006043"/>
    </source>
</evidence>
<dbReference type="Gene3D" id="3.10.330.10">
    <property type="match status" value="1"/>
</dbReference>
<reference evidence="4" key="1">
    <citation type="submission" date="2021-01" db="EMBL/GenBank/DDBJ databases">
        <authorList>
            <person name="Corre E."/>
            <person name="Pelletier E."/>
            <person name="Niang G."/>
            <person name="Scheremetjew M."/>
            <person name="Finn R."/>
            <person name="Kale V."/>
            <person name="Holt S."/>
            <person name="Cochrane G."/>
            <person name="Meng A."/>
            <person name="Brown T."/>
            <person name="Cohen L."/>
        </authorList>
    </citation>
    <scope>NUCLEOTIDE SEQUENCE</scope>
    <source>
        <strain evidence="4">CCMP645</strain>
    </source>
</reference>
<dbReference type="PANTHER" id="PTHR12555:SF13">
    <property type="entry name" value="UBIQUITIN RECOGNITION FACTOR IN ER-ASSOCIATED DEGRADATION PROTEIN 1"/>
    <property type="match status" value="1"/>
</dbReference>
<evidence type="ECO:0000259" key="3">
    <source>
        <dbReference type="Pfam" id="PF03152"/>
    </source>
</evidence>
<dbReference type="InterPro" id="IPR055417">
    <property type="entry name" value="UFD1_N1"/>
</dbReference>
<dbReference type="GO" id="GO:0006511">
    <property type="term" value="P:ubiquitin-dependent protein catabolic process"/>
    <property type="evidence" value="ECO:0007669"/>
    <property type="project" value="InterPro"/>
</dbReference>
<accession>A0A7S4EWR8</accession>
<evidence type="ECO:0000313" key="4">
    <source>
        <dbReference type="EMBL" id="CAE0757352.1"/>
    </source>
</evidence>
<comment type="similarity">
    <text evidence="1">Belongs to the UFD1 family.</text>
</comment>
<dbReference type="GO" id="GO:0031593">
    <property type="term" value="F:polyubiquitin modification-dependent protein binding"/>
    <property type="evidence" value="ECO:0007669"/>
    <property type="project" value="TreeGrafter"/>
</dbReference>
<gene>
    <name evidence="4" type="ORF">PCAR00345_LOCUS9946</name>
</gene>
<sequence length="187" mass="21216">MFGFGGGFSAPRHFQDSFRCHSVSLLAAEQQRDPDRLEYSDKIILPPSCLEKLAHLEISYPMMFEIINPRQPKKNLHCGVLEFIAQEGMVYLPFWMMENMHLNEGDLIQLKSASIRKGRYVKLQPQTTDFIKIANPKAVLEQVCGHRTWAKRSGCELGIWVMLVAFDDDSSTLPASPSSLSHTIFTV</sequence>
<proteinExistence type="inferred from homology"/>
<dbReference type="InterPro" id="IPR042299">
    <property type="entry name" value="Ufd1-like_Nn"/>
</dbReference>
<dbReference type="GO" id="GO:0034098">
    <property type="term" value="C:VCP-NPL4-UFD1 AAA ATPase complex"/>
    <property type="evidence" value="ECO:0007669"/>
    <property type="project" value="TreeGrafter"/>
</dbReference>
<dbReference type="EMBL" id="HBIZ01016057">
    <property type="protein sequence ID" value="CAE0757352.1"/>
    <property type="molecule type" value="Transcribed_RNA"/>
</dbReference>
<dbReference type="AlphaFoldDB" id="A0A7S4EWR8"/>
<dbReference type="Gene3D" id="2.40.40.50">
    <property type="entry name" value="Ubiquitin fusion degradation protein UFD1, N-terminal domain"/>
    <property type="match status" value="1"/>
</dbReference>
<dbReference type="Pfam" id="PF03152">
    <property type="entry name" value="UFD1_N1"/>
    <property type="match status" value="1"/>
</dbReference>
<evidence type="ECO:0000256" key="2">
    <source>
        <dbReference type="ARBA" id="ARBA00022786"/>
    </source>
</evidence>
<protein>
    <recommendedName>
        <fullName evidence="3">Ubiquitin fusion degradation protein UFD1 N-terminal subdomain 1 domain-containing protein</fullName>
    </recommendedName>
</protein>
<feature type="domain" description="Ubiquitin fusion degradation protein UFD1 N-terminal subdomain 1" evidence="3">
    <location>
        <begin position="14"/>
        <end position="115"/>
    </location>
</feature>
<name>A0A7S4EWR8_CHRCT</name>